<gene>
    <name evidence="3" type="ORF">RFH988_LOCUS22828</name>
</gene>
<feature type="coiled-coil region" evidence="1">
    <location>
        <begin position="17"/>
        <end position="192"/>
    </location>
</feature>
<feature type="coiled-coil region" evidence="1">
    <location>
        <begin position="886"/>
        <end position="913"/>
    </location>
</feature>
<reference evidence="3" key="1">
    <citation type="submission" date="2021-02" db="EMBL/GenBank/DDBJ databases">
        <authorList>
            <person name="Nowell W R."/>
        </authorList>
    </citation>
    <scope>NUCLEOTIDE SEQUENCE</scope>
</reference>
<dbReference type="InterPro" id="IPR052593">
    <property type="entry name" value="MT-associated_AKAP9-binding"/>
</dbReference>
<feature type="compositionally biased region" description="Basic residues" evidence="2">
    <location>
        <begin position="1622"/>
        <end position="1631"/>
    </location>
</feature>
<evidence type="ECO:0000256" key="1">
    <source>
        <dbReference type="SAM" id="Coils"/>
    </source>
</evidence>
<feature type="coiled-coil region" evidence="1">
    <location>
        <begin position="757"/>
        <end position="791"/>
    </location>
</feature>
<sequence length="1631" mass="194843">MKRSSTETHGEPFEREIQQQRKLIENFNFEMRELEAKFEKERYELEQERDSEREKNVELQNTLHLANRRFTELQTEYERLQPIAGEQRDKYEQQIRSYQGQIDQIDQERIHTSDEIQSLRRENQAIKERYRDVDNKILELKRRNDELKSQISVYEIRVHENVDTGKQYQHELAQLKHEIQDILREREDRIREINEWRHKYEIIKADFSNVQYEKERIISERQTINNENTKLKHDIDDLTIRIRVQIQQEIEDEYRQLNNRRETEILNIRKDKETVQYDLEQLSKERIRLSDRLQAVEYSLKQAYEKIEIYAIDIDRLKKALNISQVKNEEIERDLSRAYNEELKTKTNRIHDLENKYRSVEQQLNEFEKIILDFRQENIKLGEYNERLQREYDQYRLSQQKIPQQNLTVSEERIRKEIIQATQNKQELIDTLERKLLEKENIIKELQHARCSFSAKDLHLDLEIEIEQLEPQDAEAQAQFYRNYTEITPGRDRQIEKFSENTQQIRSVDNTSTIGTLPEQYQIRDRQREQELTEKNLTIKEYERRIGELQTTASNHEREIQNTNVKLQQIEQTLNTQQNDFDTCRQKRDILNVDLNIAIEENEVYSERIKHLEKQLEMSQIRSITPEQVAQYQNIIDDLKAKLRHQEDTIQTLQRTISDSDSALKETRHTHQSIQSDYNRTQLRYEQMENQYKADLGNRDQTIASLRKRIIDKDQEIDKLRQSDIAKEAVISQLRSKSRESDIDSRSEYSGARAPTNVALRLELQKKDDQIDELKRQLERARRDMSLSGRDDSSTIQHAKRVDIPHRHRSTNFDHLNREELLYELEMALQDNQQLVQQLATKTPNITELHNQLLDVRKELARQKYVNQVLWRKLDALIDIQGSNTRAELAIELANYHDELEALKAKQHRTNDTRLAMLNAISRSSSELNISILNNDILLSTTELSSKNIKSTIEPLHHSNIEWQEKFSRLKEKYYRCEYQSRNYYRKLIKYYKLLYDAGLIDSSSIRQRRHSAEDSNRKFSTFINMIKSNEKIDNSYNIKNIEELQEIIHNQKKYIEQLQLRVRLNTPDIIQSTTLQQLTEQNKNLNLVIETYKNESNILKNELEKLNKTNEYNRITLQQYQNLIKKQQNYIEQINKQLNQHEQLSKRHDLHPAVLNEKQNRSDNLIIDLNKNILLEYEKIKKTSLNKKDSGVESVVDSTRYNLTQQEYQRQITDKDDRIRQLTKELNDLKRVHENEINQYRLKSEKTHTDLIDDLNVKQNDLRQARLQIDLLKSTKTQLEQAQDQNQRLQAEIKLLQTEINNKKGLIDHYENQISLLEKQVSYRDGGKGEMTIRTSEMSELLEEMRRLRHDLERSIHKQNELQAKLDENMRLSNTAHEFTFSGRGVSHPDLRIMGTSRSVDAENISLTNMINEKRSRPLGSSTTELETEQKHFGKKYIVGELDNHENLRRLIADIKIELKAIEVKIKEKLRSRSTSSTSEPSIEWLEHRLNSLNQCLIRLEQTYRLIESYWPAYLPIKNSYDEHQFNDPHLADENKELRISQSKYIQELQNLKQKYKEQSVYMDQVLSQLTKANHKKANTDDYLALLLRPTLDVLQKARSNIEHHLKESNNINNLSPSRIQSHHHTDRLD</sequence>
<dbReference type="GO" id="GO:0005794">
    <property type="term" value="C:Golgi apparatus"/>
    <property type="evidence" value="ECO:0007669"/>
    <property type="project" value="TreeGrafter"/>
</dbReference>
<dbReference type="GO" id="GO:0007098">
    <property type="term" value="P:centrosome cycle"/>
    <property type="evidence" value="ECO:0007669"/>
    <property type="project" value="TreeGrafter"/>
</dbReference>
<evidence type="ECO:0000313" key="4">
    <source>
        <dbReference type="Proteomes" id="UP000663882"/>
    </source>
</evidence>
<accession>A0A814U050</accession>
<dbReference type="GO" id="GO:0060090">
    <property type="term" value="F:molecular adaptor activity"/>
    <property type="evidence" value="ECO:0007669"/>
    <property type="project" value="TreeGrafter"/>
</dbReference>
<dbReference type="PANTHER" id="PTHR46501:SF10">
    <property type="entry name" value="CENTROSOMIN"/>
    <property type="match status" value="1"/>
</dbReference>
<dbReference type="Proteomes" id="UP000663882">
    <property type="component" value="Unassembled WGS sequence"/>
</dbReference>
<feature type="coiled-coil region" evidence="1">
    <location>
        <begin position="1206"/>
        <end position="1366"/>
    </location>
</feature>
<evidence type="ECO:0000256" key="2">
    <source>
        <dbReference type="SAM" id="MobiDB-lite"/>
    </source>
</evidence>
<dbReference type="GO" id="GO:0005813">
    <property type="term" value="C:centrosome"/>
    <property type="evidence" value="ECO:0007669"/>
    <property type="project" value="TreeGrafter"/>
</dbReference>
<feature type="compositionally biased region" description="Basic and acidic residues" evidence="2">
    <location>
        <begin position="737"/>
        <end position="747"/>
    </location>
</feature>
<feature type="coiled-coil region" evidence="1">
    <location>
        <begin position="411"/>
        <end position="449"/>
    </location>
</feature>
<keyword evidence="1" id="KW-0175">Coiled coil</keyword>
<feature type="region of interest" description="Disordered" evidence="2">
    <location>
        <begin position="732"/>
        <end position="751"/>
    </location>
</feature>
<feature type="coiled-coil region" evidence="1">
    <location>
        <begin position="221"/>
        <end position="377"/>
    </location>
</feature>
<organism evidence="3 4">
    <name type="scientific">Rotaria sordida</name>
    <dbReference type="NCBI Taxonomy" id="392033"/>
    <lineage>
        <taxon>Eukaryota</taxon>
        <taxon>Metazoa</taxon>
        <taxon>Spiralia</taxon>
        <taxon>Gnathifera</taxon>
        <taxon>Rotifera</taxon>
        <taxon>Eurotatoria</taxon>
        <taxon>Bdelloidea</taxon>
        <taxon>Philodinida</taxon>
        <taxon>Philodinidae</taxon>
        <taxon>Rotaria</taxon>
    </lineage>
</organism>
<feature type="compositionally biased region" description="Polar residues" evidence="2">
    <location>
        <begin position="1610"/>
        <end position="1621"/>
    </location>
</feature>
<dbReference type="Gene3D" id="1.10.287.1490">
    <property type="match status" value="2"/>
</dbReference>
<comment type="caution">
    <text evidence="3">The sequence shown here is derived from an EMBL/GenBank/DDBJ whole genome shotgun (WGS) entry which is preliminary data.</text>
</comment>
<proteinExistence type="predicted"/>
<dbReference type="PANTHER" id="PTHR46501">
    <property type="entry name" value="MYOMEGALIN"/>
    <property type="match status" value="1"/>
</dbReference>
<name>A0A814U050_9BILA</name>
<dbReference type="GO" id="GO:1903358">
    <property type="term" value="P:regulation of Golgi organization"/>
    <property type="evidence" value="ECO:0007669"/>
    <property type="project" value="TreeGrafter"/>
</dbReference>
<protein>
    <submittedName>
        <fullName evidence="3">Uncharacterized protein</fullName>
    </submittedName>
</protein>
<dbReference type="GO" id="GO:0090063">
    <property type="term" value="P:positive regulation of microtubule nucleation"/>
    <property type="evidence" value="ECO:0007669"/>
    <property type="project" value="TreeGrafter"/>
</dbReference>
<evidence type="ECO:0000313" key="3">
    <source>
        <dbReference type="EMBL" id="CAF1168303.1"/>
    </source>
</evidence>
<feature type="coiled-coil region" evidence="1">
    <location>
        <begin position="1042"/>
        <end position="1148"/>
    </location>
</feature>
<feature type="region of interest" description="Disordered" evidence="2">
    <location>
        <begin position="1607"/>
        <end position="1631"/>
    </location>
</feature>
<dbReference type="EMBL" id="CAJNOO010001542">
    <property type="protein sequence ID" value="CAF1168303.1"/>
    <property type="molecule type" value="Genomic_DNA"/>
</dbReference>
<dbReference type="OrthoDB" id="10255000at2759"/>
<feature type="coiled-coil region" evidence="1">
    <location>
        <begin position="532"/>
        <end position="723"/>
    </location>
</feature>